<dbReference type="RefSeq" id="WP_348944305.1">
    <property type="nucleotide sequence ID" value="NZ_CP157355.1"/>
</dbReference>
<dbReference type="AlphaFoldDB" id="A0AAU7F5I7"/>
<reference evidence="2" key="1">
    <citation type="submission" date="2024-05" db="EMBL/GenBank/DDBJ databases">
        <authorList>
            <person name="Yang L."/>
            <person name="Pan L."/>
        </authorList>
    </citation>
    <scope>NUCLEOTIDE SEQUENCE</scope>
    <source>
        <strain evidence="2">FCG-7</strain>
    </source>
</reference>
<evidence type="ECO:0000256" key="1">
    <source>
        <dbReference type="SAM" id="Coils"/>
    </source>
</evidence>
<proteinExistence type="predicted"/>
<dbReference type="InterPro" id="IPR012434">
    <property type="entry name" value="DUF1631"/>
</dbReference>
<dbReference type="KEGG" id="cmav:ABHF33_12765"/>
<sequence>MDRNDLLTATRGAFLRAFNAVLPKLVSHSADTLFLRADRAASLSEQRQMLDARAALMTREQGWLQELADGMDRLLNRSYQTAYSTFRPSFSESFSADSLSLVDASEFDGELKIDELTARLRNAAEEQLRDLNIRMAILFDQDDINERENPFRPYLMSRCLSMAAERLNIEPELHEVLCETLAEQLQKHVIGIYQSLNQLLAQHGIAAQLQLRVRQLPDPSTLRHMAADPMEEIQNSAQAHSDYIDTSAAMAAAPANEVIHPLGRLGQWSALIRQQAAQGSDEAWDAEESAGLAAPNAAAQAGWLGTVKQVGSAIRQLFRGQASVQIQPQVLSQGLSQSIDLMSQAHLQGVQLDERGQVRNLILEQRAELNAASNDINEQMIVDIVGMLFEFILRDGQVPAEIRAQLGRLQWIVLKTALQDPALFSQKHHPARMLVNRIGSIAQGLQQLDPKAERVTAEIRRIIEALLQEEEESAALFSRMLDELDRFIARELRAADEQSELASQAMENAESRTLRFARITAQTAQALAEFTLDDLLHDFFINTWPYAIECAERQDQVQALRFRIFVPELIWSIAPKAERADRQQLLGMIPRLIAVLNEGLKFTPWDAAQQQQFKSYMIDAHRTAIAGLAASQIEVPSMEMLRAQLAEFIGAVAADPDASQLAELDEINPVLLDRAISELKVEIGFIDRQVEAELAQPGAAALHDDTAAPMSNEVLFERLRSGVPIEVNLTGELRPARLCWMSPNETRLMLKLEEDAAPSVISVSVFKRLLQSGRARWLEQALLFERAMESLLNSADIMDAQTA</sequence>
<dbReference type="Pfam" id="PF07793">
    <property type="entry name" value="DUF1631"/>
    <property type="match status" value="1"/>
</dbReference>
<protein>
    <submittedName>
        <fullName evidence="2">DUF1631 family protein</fullName>
    </submittedName>
</protein>
<gene>
    <name evidence="2" type="ORF">ABHF33_12765</name>
</gene>
<organism evidence="2">
    <name type="scientific">Chitinibacter mangrovi</name>
    <dbReference type="NCBI Taxonomy" id="3153927"/>
    <lineage>
        <taxon>Bacteria</taxon>
        <taxon>Pseudomonadati</taxon>
        <taxon>Pseudomonadota</taxon>
        <taxon>Betaproteobacteria</taxon>
        <taxon>Neisseriales</taxon>
        <taxon>Chitinibacteraceae</taxon>
        <taxon>Chitinibacter</taxon>
    </lineage>
</organism>
<accession>A0AAU7F5I7</accession>
<feature type="coiled-coil region" evidence="1">
    <location>
        <begin position="452"/>
        <end position="512"/>
    </location>
</feature>
<keyword evidence="1" id="KW-0175">Coiled coil</keyword>
<evidence type="ECO:0000313" key="2">
    <source>
        <dbReference type="EMBL" id="XBL99929.1"/>
    </source>
</evidence>
<name>A0AAU7F5I7_9NEIS</name>
<dbReference type="EMBL" id="CP157355">
    <property type="protein sequence ID" value="XBL99929.1"/>
    <property type="molecule type" value="Genomic_DNA"/>
</dbReference>